<evidence type="ECO:0000256" key="1">
    <source>
        <dbReference type="ARBA" id="ARBA00022741"/>
    </source>
</evidence>
<dbReference type="Proteomes" id="UP001428817">
    <property type="component" value="Unassembled WGS sequence"/>
</dbReference>
<accession>A0ABP9RD33</accession>
<evidence type="ECO:0000256" key="5">
    <source>
        <dbReference type="SAM" id="Phobius"/>
    </source>
</evidence>
<keyword evidence="5" id="KW-0812">Transmembrane</keyword>
<keyword evidence="2 3" id="KW-0067">ATP-binding</keyword>
<dbReference type="InterPro" id="IPR027417">
    <property type="entry name" value="P-loop_NTPase"/>
</dbReference>
<keyword evidence="8" id="KW-1185">Reference proteome</keyword>
<dbReference type="PROSITE" id="PS50901">
    <property type="entry name" value="FTSK"/>
    <property type="match status" value="1"/>
</dbReference>
<name>A0ABP9RD33_9PSEU</name>
<feature type="transmembrane region" description="Helical" evidence="5">
    <location>
        <begin position="138"/>
        <end position="156"/>
    </location>
</feature>
<evidence type="ECO:0000313" key="8">
    <source>
        <dbReference type="Proteomes" id="UP001428817"/>
    </source>
</evidence>
<dbReference type="EMBL" id="BAABJP010000063">
    <property type="protein sequence ID" value="GAA5174936.1"/>
    <property type="molecule type" value="Genomic_DNA"/>
</dbReference>
<gene>
    <name evidence="7" type="ORF">GCM10023321_79860</name>
</gene>
<dbReference type="InterPro" id="IPR002543">
    <property type="entry name" value="FtsK_dom"/>
</dbReference>
<feature type="region of interest" description="Disordered" evidence="4">
    <location>
        <begin position="18"/>
        <end position="39"/>
    </location>
</feature>
<evidence type="ECO:0000313" key="7">
    <source>
        <dbReference type="EMBL" id="GAA5174936.1"/>
    </source>
</evidence>
<evidence type="ECO:0000256" key="3">
    <source>
        <dbReference type="PROSITE-ProRule" id="PRU00289"/>
    </source>
</evidence>
<evidence type="ECO:0000256" key="4">
    <source>
        <dbReference type="SAM" id="MobiDB-lite"/>
    </source>
</evidence>
<evidence type="ECO:0000256" key="2">
    <source>
        <dbReference type="ARBA" id="ARBA00022840"/>
    </source>
</evidence>
<keyword evidence="1 3" id="KW-0547">Nucleotide-binding</keyword>
<evidence type="ECO:0000259" key="6">
    <source>
        <dbReference type="PROSITE" id="PS50901"/>
    </source>
</evidence>
<dbReference type="PANTHER" id="PTHR22683">
    <property type="entry name" value="SPORULATION PROTEIN RELATED"/>
    <property type="match status" value="1"/>
</dbReference>
<dbReference type="RefSeq" id="WP_185063237.1">
    <property type="nucleotide sequence ID" value="NZ_BAABJP010000063.1"/>
</dbReference>
<dbReference type="InterPro" id="IPR050206">
    <property type="entry name" value="FtsK/SpoIIIE/SftA"/>
</dbReference>
<comment type="caution">
    <text evidence="7">The sequence shown here is derived from an EMBL/GenBank/DDBJ whole genome shotgun (WGS) entry which is preliminary data.</text>
</comment>
<dbReference type="SUPFAM" id="SSF52540">
    <property type="entry name" value="P-loop containing nucleoside triphosphate hydrolases"/>
    <property type="match status" value="1"/>
</dbReference>
<feature type="domain" description="FtsK" evidence="6">
    <location>
        <begin position="323"/>
        <end position="516"/>
    </location>
</feature>
<organism evidence="7 8">
    <name type="scientific">Pseudonocardia eucalypti</name>
    <dbReference type="NCBI Taxonomy" id="648755"/>
    <lineage>
        <taxon>Bacteria</taxon>
        <taxon>Bacillati</taxon>
        <taxon>Actinomycetota</taxon>
        <taxon>Actinomycetes</taxon>
        <taxon>Pseudonocardiales</taxon>
        <taxon>Pseudonocardiaceae</taxon>
        <taxon>Pseudonocardia</taxon>
    </lineage>
</organism>
<keyword evidence="5" id="KW-0472">Membrane</keyword>
<dbReference type="Gene3D" id="3.40.50.300">
    <property type="entry name" value="P-loop containing nucleotide triphosphate hydrolases"/>
    <property type="match status" value="1"/>
</dbReference>
<proteinExistence type="predicted"/>
<protein>
    <submittedName>
        <fullName evidence="7">FtsK/SpoIIIE domain-containing protein</fullName>
    </submittedName>
</protein>
<feature type="binding site" evidence="3">
    <location>
        <begin position="339"/>
        <end position="346"/>
    </location>
    <ligand>
        <name>ATP</name>
        <dbReference type="ChEBI" id="CHEBI:30616"/>
    </ligand>
</feature>
<sequence length="686" mass="75296">MNQDHELIESTPVVVEDRRPEAPPDVVPGTTLGSTDLPPRPFDRRPIVPTWIRDARQRKAFVRWLAAYAWHTSAFHTVRLPKYLARIVLQAPLGAGRAIAALFRWVTDAEGRPLRLSAIERGDVTGYMSLSRQRNNRVRLRLTTTASLAACAVSALGVAGVLWPRLSWAVLALMVALAGWHGRRENRPFLDPAVVVQRARKLTPDLVTHAFQAAGLGKEDNPVTFPRPICRDGDGWLALVDLPYGRKAADALKKHQDIAAALDVDEVQVFLDRIRGEGGSARRVALWVADVDVFAQKPAVTALAKADQVDFWKGFRFGQDARKRPVRLAMVWSSLLVGAIPRMGKTFAARLPAAAAALDPWVQLFVFDGKGGKDWQPFELVAHRYGSGARTAVVEHLVHVLHELVEDMNDRYERLRELPNDLCPEGKLTPAIARNKQLGMPLRLVCVDEVQRYLEHPDHGKTVLELLTDLVKVGPAVGIMLVLATQKPDAKVMPDSLRGQLGIRFAMKVMNWQSSDTILGAGAYPDLDASKLLRAHKGVGILLGSDDGALTEFGGQIIRTDLMDLPTLQKICERGRELRITAGTLSGVADGGDYIVEHPAPRLLDDVLAVFTEDEARLWSETVIARLAEANPDAYDGWSPTDLATCLKPYGVTTGQVWGQTPDGRGANRRGISREAVLEALAAGCD</sequence>
<keyword evidence="5" id="KW-1133">Transmembrane helix</keyword>
<reference evidence="8" key="1">
    <citation type="journal article" date="2019" name="Int. J. Syst. Evol. Microbiol.">
        <title>The Global Catalogue of Microorganisms (GCM) 10K type strain sequencing project: providing services to taxonomists for standard genome sequencing and annotation.</title>
        <authorList>
            <consortium name="The Broad Institute Genomics Platform"/>
            <consortium name="The Broad Institute Genome Sequencing Center for Infectious Disease"/>
            <person name="Wu L."/>
            <person name="Ma J."/>
        </authorList>
    </citation>
    <scope>NUCLEOTIDE SEQUENCE [LARGE SCALE GENOMIC DNA]</scope>
    <source>
        <strain evidence="8">JCM 18303</strain>
    </source>
</reference>
<dbReference type="PANTHER" id="PTHR22683:SF41">
    <property type="entry name" value="DNA TRANSLOCASE FTSK"/>
    <property type="match status" value="1"/>
</dbReference>